<dbReference type="Proteomes" id="UP001642540">
    <property type="component" value="Unassembled WGS sequence"/>
</dbReference>
<name>A0ABP1PY27_9HEXA</name>
<gene>
    <name evidence="1" type="ORF">ODALV1_LOCUS4461</name>
</gene>
<organism evidence="1 2">
    <name type="scientific">Orchesella dallaii</name>
    <dbReference type="NCBI Taxonomy" id="48710"/>
    <lineage>
        <taxon>Eukaryota</taxon>
        <taxon>Metazoa</taxon>
        <taxon>Ecdysozoa</taxon>
        <taxon>Arthropoda</taxon>
        <taxon>Hexapoda</taxon>
        <taxon>Collembola</taxon>
        <taxon>Entomobryomorpha</taxon>
        <taxon>Entomobryoidea</taxon>
        <taxon>Orchesellidae</taxon>
        <taxon>Orchesellinae</taxon>
        <taxon>Orchesella</taxon>
    </lineage>
</organism>
<evidence type="ECO:0000313" key="2">
    <source>
        <dbReference type="Proteomes" id="UP001642540"/>
    </source>
</evidence>
<protein>
    <submittedName>
        <fullName evidence="1">Uncharacterized protein</fullName>
    </submittedName>
</protein>
<evidence type="ECO:0000313" key="1">
    <source>
        <dbReference type="EMBL" id="CAL8079757.1"/>
    </source>
</evidence>
<reference evidence="1 2" key="1">
    <citation type="submission" date="2024-08" db="EMBL/GenBank/DDBJ databases">
        <authorList>
            <person name="Cucini C."/>
            <person name="Frati F."/>
        </authorList>
    </citation>
    <scope>NUCLEOTIDE SEQUENCE [LARGE SCALE GENOMIC DNA]</scope>
</reference>
<dbReference type="EMBL" id="CAXLJM020000013">
    <property type="protein sequence ID" value="CAL8079757.1"/>
    <property type="molecule type" value="Genomic_DNA"/>
</dbReference>
<sequence>MAVALHREVEFEDLVQQWTKVNSLVPARPLLHSILAYCQDVEEAFEWGRLFDEVQEQARVVLFFRTRMTASGWGQDAQPDANSFSTEEQLFMNYLNDKSTVEFAFIATVMIKLFDLIYSQPAGVTASDVLGDDAAKALGNLATSSLWLNPLSEASLIAELDDYGTDELNEDDDGYY</sequence>
<proteinExistence type="predicted"/>
<accession>A0ABP1PY27</accession>
<comment type="caution">
    <text evidence="1">The sequence shown here is derived from an EMBL/GenBank/DDBJ whole genome shotgun (WGS) entry which is preliminary data.</text>
</comment>
<keyword evidence="2" id="KW-1185">Reference proteome</keyword>